<dbReference type="InterPro" id="IPR003838">
    <property type="entry name" value="ABC3_permease_C"/>
</dbReference>
<sequence>MMKNYKHNINSEIAFIHLISKKKQTMVAALGVTVGIAIFIFMNSLMYGFEVYSVESLFKSTPHLRIYKEEHISQPLIKTSKTDLALLTNPKITKESKKLINPNLIIEALKKQPEVIGVTPNVSVNVFYNNGEAQVTGRTSGVNIEEQNTMFQLEQYIVEGKYSDLKANQNGIILGVGIAEKLNVRLADNISVTTAYGVSKVMKVVALLKTGVTNTDKTLSYTNISAAQQLNKQGASFITDIYVNINDYETAKKLIPKFKQLSGYEVEDWETANTSAAAANKIRKMMAMAISFSIMLVAAFGIYNILNMTIMEKLNDIAILKAIGFSGKDVIRIFVKEAIVIGLIGIAFGLVLAILLVKVMGNMWVGGDIGFFPIRFFPKFFGLGIGFGLIVTTLAGYIPARKAAKLDPITIFRK</sequence>
<dbReference type="Pfam" id="PF02687">
    <property type="entry name" value="FtsX"/>
    <property type="match status" value="1"/>
</dbReference>
<evidence type="ECO:0000313" key="10">
    <source>
        <dbReference type="EMBL" id="OAB30411.1"/>
    </source>
</evidence>
<feature type="transmembrane region" description="Helical" evidence="7">
    <location>
        <begin position="27"/>
        <end position="49"/>
    </location>
</feature>
<accession>A0A167ZG07</accession>
<dbReference type="STRING" id="249352.SAMN05444395_11078"/>
<keyword evidence="4 7" id="KW-0812">Transmembrane</keyword>
<keyword evidence="6 7" id="KW-0472">Membrane</keyword>
<comment type="caution">
    <text evidence="10">The sequence shown here is derived from an EMBL/GenBank/DDBJ whole genome shotgun (WGS) entry which is preliminary data.</text>
</comment>
<feature type="transmembrane region" description="Helical" evidence="7">
    <location>
        <begin position="285"/>
        <end position="306"/>
    </location>
</feature>
<evidence type="ECO:0008006" key="12">
    <source>
        <dbReference type="Google" id="ProtNLM"/>
    </source>
</evidence>
<dbReference type="EMBL" id="LVJE01000005">
    <property type="protein sequence ID" value="OAB30411.1"/>
    <property type="molecule type" value="Genomic_DNA"/>
</dbReference>
<evidence type="ECO:0000256" key="3">
    <source>
        <dbReference type="ARBA" id="ARBA00022475"/>
    </source>
</evidence>
<dbReference type="Pfam" id="PF12704">
    <property type="entry name" value="MacB_PCD"/>
    <property type="match status" value="1"/>
</dbReference>
<evidence type="ECO:0000256" key="1">
    <source>
        <dbReference type="ARBA" id="ARBA00004651"/>
    </source>
</evidence>
<gene>
    <name evidence="10" type="ORF">FBFR_02520</name>
</gene>
<dbReference type="PANTHER" id="PTHR30489">
    <property type="entry name" value="LIPOPROTEIN-RELEASING SYSTEM TRANSMEMBRANE PROTEIN LOLE"/>
    <property type="match status" value="1"/>
</dbReference>
<evidence type="ECO:0000256" key="6">
    <source>
        <dbReference type="ARBA" id="ARBA00023136"/>
    </source>
</evidence>
<dbReference type="InterPro" id="IPR051447">
    <property type="entry name" value="Lipoprotein-release_system"/>
</dbReference>
<organism evidence="10 11">
    <name type="scientific">Flavobacterium fryxellicola</name>
    <dbReference type="NCBI Taxonomy" id="249352"/>
    <lineage>
        <taxon>Bacteria</taxon>
        <taxon>Pseudomonadati</taxon>
        <taxon>Bacteroidota</taxon>
        <taxon>Flavobacteriia</taxon>
        <taxon>Flavobacteriales</taxon>
        <taxon>Flavobacteriaceae</taxon>
        <taxon>Flavobacterium</taxon>
    </lineage>
</organism>
<feature type="domain" description="MacB-like periplasmic core" evidence="9">
    <location>
        <begin position="25"/>
        <end position="257"/>
    </location>
</feature>
<dbReference type="InterPro" id="IPR025857">
    <property type="entry name" value="MacB_PCD"/>
</dbReference>
<dbReference type="PANTHER" id="PTHR30489:SF0">
    <property type="entry name" value="LIPOPROTEIN-RELEASING SYSTEM TRANSMEMBRANE PROTEIN LOLE"/>
    <property type="match status" value="1"/>
</dbReference>
<proteinExistence type="inferred from homology"/>
<keyword evidence="3" id="KW-1003">Cell membrane</keyword>
<comment type="similarity">
    <text evidence="2">Belongs to the ABC-4 integral membrane protein family. LolC/E subfamily.</text>
</comment>
<protein>
    <recommendedName>
        <fullName evidence="12">ABC transporter permease</fullName>
    </recommendedName>
</protein>
<dbReference type="GO" id="GO:0044874">
    <property type="term" value="P:lipoprotein localization to outer membrane"/>
    <property type="evidence" value="ECO:0007669"/>
    <property type="project" value="TreeGrafter"/>
</dbReference>
<reference evidence="10 11" key="1">
    <citation type="submission" date="2016-03" db="EMBL/GenBank/DDBJ databases">
        <title>Draft genome sequence of Flavobacterium fryxellicola DSM 16209.</title>
        <authorList>
            <person name="Shin S.-K."/>
            <person name="Yi H."/>
        </authorList>
    </citation>
    <scope>NUCLEOTIDE SEQUENCE [LARGE SCALE GENOMIC DNA]</scope>
    <source>
        <strain evidence="10 11">DSM 16209</strain>
    </source>
</reference>
<evidence type="ECO:0000256" key="2">
    <source>
        <dbReference type="ARBA" id="ARBA00005236"/>
    </source>
</evidence>
<comment type="subcellular location">
    <subcellularLocation>
        <location evidence="1">Cell membrane</location>
        <topology evidence="1">Multi-pass membrane protein</topology>
    </subcellularLocation>
</comment>
<evidence type="ECO:0000256" key="4">
    <source>
        <dbReference type="ARBA" id="ARBA00022692"/>
    </source>
</evidence>
<feature type="transmembrane region" description="Helical" evidence="7">
    <location>
        <begin position="338"/>
        <end position="360"/>
    </location>
</feature>
<dbReference type="Proteomes" id="UP000077164">
    <property type="component" value="Unassembled WGS sequence"/>
</dbReference>
<name>A0A167ZG07_9FLAO</name>
<keyword evidence="11" id="KW-1185">Reference proteome</keyword>
<dbReference type="AlphaFoldDB" id="A0A167ZG07"/>
<evidence type="ECO:0000259" key="8">
    <source>
        <dbReference type="Pfam" id="PF02687"/>
    </source>
</evidence>
<feature type="domain" description="ABC3 transporter permease C-terminal" evidence="8">
    <location>
        <begin position="289"/>
        <end position="408"/>
    </location>
</feature>
<evidence type="ECO:0000259" key="9">
    <source>
        <dbReference type="Pfam" id="PF12704"/>
    </source>
</evidence>
<evidence type="ECO:0000313" key="11">
    <source>
        <dbReference type="Proteomes" id="UP000077164"/>
    </source>
</evidence>
<feature type="transmembrane region" description="Helical" evidence="7">
    <location>
        <begin position="380"/>
        <end position="398"/>
    </location>
</feature>
<evidence type="ECO:0000256" key="5">
    <source>
        <dbReference type="ARBA" id="ARBA00022989"/>
    </source>
</evidence>
<dbReference type="OrthoDB" id="9770036at2"/>
<evidence type="ECO:0000256" key="7">
    <source>
        <dbReference type="SAM" id="Phobius"/>
    </source>
</evidence>
<dbReference type="GO" id="GO:0098797">
    <property type="term" value="C:plasma membrane protein complex"/>
    <property type="evidence" value="ECO:0007669"/>
    <property type="project" value="TreeGrafter"/>
</dbReference>
<keyword evidence="5 7" id="KW-1133">Transmembrane helix</keyword>